<keyword evidence="7" id="KW-0460">Magnesium</keyword>
<evidence type="ECO:0000256" key="14">
    <source>
        <dbReference type="ARBA" id="ARBA00049244"/>
    </source>
</evidence>
<feature type="domain" description="Integrase catalytic" evidence="15">
    <location>
        <begin position="115"/>
        <end position="280"/>
    </location>
</feature>
<evidence type="ECO:0000256" key="10">
    <source>
        <dbReference type="ARBA" id="ARBA00022918"/>
    </source>
</evidence>
<dbReference type="Proteomes" id="UP000765509">
    <property type="component" value="Unassembled WGS sequence"/>
</dbReference>
<keyword evidence="4" id="KW-0479">Metal-binding</keyword>
<dbReference type="GO" id="GO:0003887">
    <property type="term" value="F:DNA-directed DNA polymerase activity"/>
    <property type="evidence" value="ECO:0007669"/>
    <property type="project" value="UniProtKB-KW"/>
</dbReference>
<keyword evidence="12" id="KW-0233">DNA recombination</keyword>
<keyword evidence="2" id="KW-0548">Nucleotidyltransferase</keyword>
<dbReference type="EMBL" id="AVOT02042979">
    <property type="protein sequence ID" value="MBW0538403.1"/>
    <property type="molecule type" value="Genomic_DNA"/>
</dbReference>
<dbReference type="GO" id="GO:0003723">
    <property type="term" value="F:RNA binding"/>
    <property type="evidence" value="ECO:0007669"/>
    <property type="project" value="UniProtKB-KW"/>
</dbReference>
<dbReference type="OrthoDB" id="2506384at2759"/>
<dbReference type="PANTHER" id="PTHR42648">
    <property type="entry name" value="TRANSPOSASE, PUTATIVE-RELATED"/>
    <property type="match status" value="1"/>
</dbReference>
<evidence type="ECO:0000259" key="15">
    <source>
        <dbReference type="PROSITE" id="PS50994"/>
    </source>
</evidence>
<gene>
    <name evidence="16" type="ORF">O181_078118</name>
</gene>
<sequence length="484" mass="54660">MRTFSGIIEIMLMGNVNLGGYTLYPVYYAPQGGSNLISASQLEDHSLRSYQKKQTIIMKSGNRIVQTFPRKGNLYVSQFQHSTNSIIEDPTATTTSRDWHSCKIKASPHNHPIPSTNLPFQKLHFDILEITPLAKSSIRYVLVIIDDFSRFNRVYLLNRKLQAELKVMSYVHKIQNKTQRCPGFLHTDQGGEFYSASFRSKAEALGMVFERGPANSPQTNGIAERFNQTLLTKCWCLLAQSNVPICFWDEAVKFSSTLINLLPSRSLNWKSPVSVLLDLKSNIGPVHSLNSLIPFGLKAFVHRQSESKVLPPSKLLLYLGPEDYSDASQFLDPQTDKVIVSRDYTTVPFKFDYTTSGSLKKPVEGLPCTTTNNSSSAHPLKSQSYPHGRVRTTFRPLPQPFQMTGVLQLPSHPVNQQLLSTLNPIRPLMNHAPLSAHHPVSHFLIKRDMLTFHTITMPRKTSTVTSTETILLWNLEDKGMYLRL</sequence>
<evidence type="ECO:0000256" key="7">
    <source>
        <dbReference type="ARBA" id="ARBA00022842"/>
    </source>
</evidence>
<dbReference type="GO" id="GO:0015074">
    <property type="term" value="P:DNA integration"/>
    <property type="evidence" value="ECO:0007669"/>
    <property type="project" value="UniProtKB-KW"/>
</dbReference>
<comment type="caution">
    <text evidence="16">The sequence shown here is derived from an EMBL/GenBank/DDBJ whole genome shotgun (WGS) entry which is preliminary data.</text>
</comment>
<keyword evidence="8" id="KW-0694">RNA-binding</keyword>
<dbReference type="InterPro" id="IPR036397">
    <property type="entry name" value="RNaseH_sf"/>
</dbReference>
<organism evidence="16 17">
    <name type="scientific">Austropuccinia psidii MF-1</name>
    <dbReference type="NCBI Taxonomy" id="1389203"/>
    <lineage>
        <taxon>Eukaryota</taxon>
        <taxon>Fungi</taxon>
        <taxon>Dikarya</taxon>
        <taxon>Basidiomycota</taxon>
        <taxon>Pucciniomycotina</taxon>
        <taxon>Pucciniomycetes</taxon>
        <taxon>Pucciniales</taxon>
        <taxon>Sphaerophragmiaceae</taxon>
        <taxon>Austropuccinia</taxon>
    </lineage>
</organism>
<evidence type="ECO:0000256" key="12">
    <source>
        <dbReference type="ARBA" id="ARBA00023172"/>
    </source>
</evidence>
<accession>A0A9Q3IEC3</accession>
<keyword evidence="11" id="KW-0808">Transferase</keyword>
<evidence type="ECO:0000313" key="16">
    <source>
        <dbReference type="EMBL" id="MBW0538403.1"/>
    </source>
</evidence>
<proteinExistence type="predicted"/>
<dbReference type="GO" id="GO:0004519">
    <property type="term" value="F:endonuclease activity"/>
    <property type="evidence" value="ECO:0007669"/>
    <property type="project" value="UniProtKB-KW"/>
</dbReference>
<protein>
    <recommendedName>
        <fullName evidence="15">Integrase catalytic domain-containing protein</fullName>
    </recommendedName>
</protein>
<dbReference type="Pfam" id="PF00665">
    <property type="entry name" value="rve"/>
    <property type="match status" value="1"/>
</dbReference>
<keyword evidence="5" id="KW-0255">Endonuclease</keyword>
<evidence type="ECO:0000256" key="1">
    <source>
        <dbReference type="ARBA" id="ARBA00022578"/>
    </source>
</evidence>
<dbReference type="SUPFAM" id="SSF53098">
    <property type="entry name" value="Ribonuclease H-like"/>
    <property type="match status" value="1"/>
</dbReference>
<evidence type="ECO:0000313" key="17">
    <source>
        <dbReference type="Proteomes" id="UP000765509"/>
    </source>
</evidence>
<dbReference type="Gene3D" id="3.30.420.10">
    <property type="entry name" value="Ribonuclease H-like superfamily/Ribonuclease H"/>
    <property type="match status" value="1"/>
</dbReference>
<evidence type="ECO:0000256" key="3">
    <source>
        <dbReference type="ARBA" id="ARBA00022722"/>
    </source>
</evidence>
<keyword evidence="6" id="KW-0378">Hydrolase</keyword>
<evidence type="ECO:0000256" key="13">
    <source>
        <dbReference type="ARBA" id="ARBA00048173"/>
    </source>
</evidence>
<dbReference type="InterPro" id="IPR001584">
    <property type="entry name" value="Integrase_cat-core"/>
</dbReference>
<evidence type="ECO:0000256" key="5">
    <source>
        <dbReference type="ARBA" id="ARBA00022759"/>
    </source>
</evidence>
<keyword evidence="9" id="KW-0229">DNA integration</keyword>
<dbReference type="InterPro" id="IPR012337">
    <property type="entry name" value="RNaseH-like_sf"/>
</dbReference>
<evidence type="ECO:0000256" key="2">
    <source>
        <dbReference type="ARBA" id="ARBA00022695"/>
    </source>
</evidence>
<keyword evidence="10" id="KW-0695">RNA-directed DNA polymerase</keyword>
<evidence type="ECO:0000256" key="6">
    <source>
        <dbReference type="ARBA" id="ARBA00022801"/>
    </source>
</evidence>
<dbReference type="GO" id="GO:0006310">
    <property type="term" value="P:DNA recombination"/>
    <property type="evidence" value="ECO:0007669"/>
    <property type="project" value="UniProtKB-KW"/>
</dbReference>
<dbReference type="GO" id="GO:0003964">
    <property type="term" value="F:RNA-directed DNA polymerase activity"/>
    <property type="evidence" value="ECO:0007669"/>
    <property type="project" value="UniProtKB-KW"/>
</dbReference>
<dbReference type="GO" id="GO:0032196">
    <property type="term" value="P:transposition"/>
    <property type="evidence" value="ECO:0007669"/>
    <property type="project" value="UniProtKB-KW"/>
</dbReference>
<dbReference type="GO" id="GO:0005634">
    <property type="term" value="C:nucleus"/>
    <property type="evidence" value="ECO:0007669"/>
    <property type="project" value="UniProtKB-ARBA"/>
</dbReference>
<comment type="catalytic activity">
    <reaction evidence="13">
        <text>DNA(n) + a 2'-deoxyribonucleoside 5'-triphosphate = DNA(n+1) + diphosphate</text>
        <dbReference type="Rhea" id="RHEA:22508"/>
        <dbReference type="Rhea" id="RHEA-COMP:17339"/>
        <dbReference type="Rhea" id="RHEA-COMP:17340"/>
        <dbReference type="ChEBI" id="CHEBI:33019"/>
        <dbReference type="ChEBI" id="CHEBI:61560"/>
        <dbReference type="ChEBI" id="CHEBI:173112"/>
        <dbReference type="EC" id="2.7.7.49"/>
    </reaction>
</comment>
<keyword evidence="3" id="KW-0540">Nuclease</keyword>
<dbReference type="PANTHER" id="PTHR42648:SF11">
    <property type="entry name" value="TRANSPOSON TY4-P GAG-POL POLYPROTEIN"/>
    <property type="match status" value="1"/>
</dbReference>
<reference evidence="16" key="1">
    <citation type="submission" date="2021-03" db="EMBL/GenBank/DDBJ databases">
        <title>Draft genome sequence of rust myrtle Austropuccinia psidii MF-1, a brazilian biotype.</title>
        <authorList>
            <person name="Quecine M.C."/>
            <person name="Pachon D.M.R."/>
            <person name="Bonatelli M.L."/>
            <person name="Correr F.H."/>
            <person name="Franceschini L.M."/>
            <person name="Leite T.F."/>
            <person name="Margarido G.R.A."/>
            <person name="Almeida C.A."/>
            <person name="Ferrarezi J.A."/>
            <person name="Labate C.A."/>
        </authorList>
    </citation>
    <scope>NUCLEOTIDE SEQUENCE</scope>
    <source>
        <strain evidence="16">MF-1</strain>
    </source>
</reference>
<keyword evidence="17" id="KW-1185">Reference proteome</keyword>
<dbReference type="GO" id="GO:0016787">
    <property type="term" value="F:hydrolase activity"/>
    <property type="evidence" value="ECO:0007669"/>
    <property type="project" value="UniProtKB-KW"/>
</dbReference>
<dbReference type="InterPro" id="IPR039537">
    <property type="entry name" value="Retrotran_Ty1/copia-like"/>
</dbReference>
<keyword evidence="1" id="KW-0815">Transposition</keyword>
<dbReference type="PROSITE" id="PS50994">
    <property type="entry name" value="INTEGRASE"/>
    <property type="match status" value="1"/>
</dbReference>
<comment type="catalytic activity">
    <reaction evidence="14">
        <text>DNA(n) + a 2'-deoxyribonucleoside 5'-triphosphate = DNA(n+1) + diphosphate</text>
        <dbReference type="Rhea" id="RHEA:22508"/>
        <dbReference type="Rhea" id="RHEA-COMP:17339"/>
        <dbReference type="Rhea" id="RHEA-COMP:17340"/>
        <dbReference type="ChEBI" id="CHEBI:33019"/>
        <dbReference type="ChEBI" id="CHEBI:61560"/>
        <dbReference type="ChEBI" id="CHEBI:173112"/>
        <dbReference type="EC" id="2.7.7.7"/>
    </reaction>
</comment>
<evidence type="ECO:0000256" key="11">
    <source>
        <dbReference type="ARBA" id="ARBA00022932"/>
    </source>
</evidence>
<evidence type="ECO:0000256" key="8">
    <source>
        <dbReference type="ARBA" id="ARBA00022884"/>
    </source>
</evidence>
<evidence type="ECO:0000256" key="4">
    <source>
        <dbReference type="ARBA" id="ARBA00022723"/>
    </source>
</evidence>
<dbReference type="GO" id="GO:0046872">
    <property type="term" value="F:metal ion binding"/>
    <property type="evidence" value="ECO:0007669"/>
    <property type="project" value="UniProtKB-KW"/>
</dbReference>
<dbReference type="AlphaFoldDB" id="A0A9Q3IEC3"/>
<name>A0A9Q3IEC3_9BASI</name>
<keyword evidence="11" id="KW-0239">DNA-directed DNA polymerase</keyword>
<evidence type="ECO:0000256" key="9">
    <source>
        <dbReference type="ARBA" id="ARBA00022908"/>
    </source>
</evidence>